<dbReference type="InterPro" id="IPR042098">
    <property type="entry name" value="TauD-like_sf"/>
</dbReference>
<dbReference type="InterPro" id="IPR001628">
    <property type="entry name" value="Znf_hrmn_rcpt"/>
</dbReference>
<dbReference type="GO" id="GO:0003700">
    <property type="term" value="F:DNA-binding transcription factor activity"/>
    <property type="evidence" value="ECO:0007669"/>
    <property type="project" value="InterPro"/>
</dbReference>
<evidence type="ECO:0000256" key="12">
    <source>
        <dbReference type="ARBA" id="ARBA00023002"/>
    </source>
</evidence>
<evidence type="ECO:0000256" key="21">
    <source>
        <dbReference type="ARBA" id="ARBA00032283"/>
    </source>
</evidence>
<evidence type="ECO:0000256" key="10">
    <source>
        <dbReference type="ARBA" id="ARBA00022873"/>
    </source>
</evidence>
<comment type="catalytic activity">
    <reaction evidence="23">
        <text>N(6),N(6),N(6)-trimethyl-L-lysine + 2-oxoglutarate + O2 = (3S)-3-hydroxy-N(6),N(6),N(6)-trimethyl-L-lysine + succinate + CO2</text>
        <dbReference type="Rhea" id="RHEA:14181"/>
        <dbReference type="ChEBI" id="CHEBI:15379"/>
        <dbReference type="ChEBI" id="CHEBI:16526"/>
        <dbReference type="ChEBI" id="CHEBI:16810"/>
        <dbReference type="ChEBI" id="CHEBI:30031"/>
        <dbReference type="ChEBI" id="CHEBI:58100"/>
        <dbReference type="ChEBI" id="CHEBI:141499"/>
        <dbReference type="EC" id="1.14.11.8"/>
    </reaction>
</comment>
<dbReference type="NCBIfam" id="TIGR02410">
    <property type="entry name" value="carnitine_TMLD"/>
    <property type="match status" value="1"/>
</dbReference>
<dbReference type="SUPFAM" id="SSF51197">
    <property type="entry name" value="Clavaminate synthase-like"/>
    <property type="match status" value="1"/>
</dbReference>
<comment type="function">
    <text evidence="22">Converts trimethyllysine (TML) into hydroxytrimethyllysine (HTML).</text>
</comment>
<keyword evidence="8" id="KW-0863">Zinc-finger</keyword>
<dbReference type="Gene3D" id="3.60.130.10">
    <property type="entry name" value="Clavaminate synthase-like"/>
    <property type="match status" value="1"/>
</dbReference>
<dbReference type="PROSITE" id="PS51030">
    <property type="entry name" value="NUCLEAR_REC_DBD_2"/>
    <property type="match status" value="1"/>
</dbReference>
<keyword evidence="25" id="KW-1185">Reference proteome</keyword>
<sequence length="652" mass="75788">MSITLDTKTKPKTTLDVPIEKQNGYFHLTGKGFESDLSYIWLRDHCRSPLMYNSGTHQRNTNILDLKSDVEPLSFQENEDNLTIQWNDGHCSKYSKEWLVQNAPNLQEKDEYEKLKNKIQPWNQDSVKRRDVSVKYEYFMERDDGIRQVLDSLIINGFAMVHGIKDMSLQEGTLATVERMVRIQSNLFGRGFQFSSKRVDDVSDSSYSQDFLLPHNDMTYLTHASGLQVFHPLKESEMGGETILVDGFEIARQFKELCAEGYSYFSYERPVESEYIHKGEKPHEHSYSSDFIFKHYPNSSVLRQVRYNVYDRAPHKGLRTVEEQMKFYEFYKLLSSVFQKPSNSFELKLVPGTLIFIDNFRVLHGRNAFRGSRIMSGCYVERSDFLSQAKYGSLLIFLCFPPSSESSPMSIGLDIGELDSYLNNTFTSTPLELHHQNNLQHHQPQHIFPPPFDFPEYQIRNYHYQLSSTEGPINGIDYGYNLVNNNEIEDFTILNAVPLPESPIPSLIEVKEEPKKRKRRPEPMTDVCRISFFGRTVHKGTQERFRCVRGNPDESGQCMITKATRTHCQFCRYRGCLSAGMKPSYVTTAEERLQKKKNSKRGKKLVIKLDIKEEIDYGDFPHIPCHSRHKYSIDLIRILSNYVFYDRAKQTG</sequence>
<dbReference type="Pfam" id="PF06155">
    <property type="entry name" value="GBBH-like_N"/>
    <property type="match status" value="1"/>
</dbReference>
<dbReference type="UniPathway" id="UPA00118"/>
<comment type="pathway">
    <text evidence="3">Amine and polyamine biosynthesis; carnitine biosynthesis.</text>
</comment>
<evidence type="ECO:0000256" key="8">
    <source>
        <dbReference type="ARBA" id="ARBA00022771"/>
    </source>
</evidence>
<comment type="cofactor">
    <cofactor evidence="1">
        <name>Fe(2+)</name>
        <dbReference type="ChEBI" id="CHEBI:29033"/>
    </cofactor>
</comment>
<keyword evidence="13" id="KW-0408">Iron</keyword>
<evidence type="ECO:0000256" key="1">
    <source>
        <dbReference type="ARBA" id="ARBA00001954"/>
    </source>
</evidence>
<proteinExistence type="inferred from homology"/>
<dbReference type="GO" id="GO:0045329">
    <property type="term" value="P:carnitine biosynthetic process"/>
    <property type="evidence" value="ECO:0007669"/>
    <property type="project" value="UniProtKB-UniPathway"/>
</dbReference>
<evidence type="ECO:0000256" key="14">
    <source>
        <dbReference type="ARBA" id="ARBA00023015"/>
    </source>
</evidence>
<dbReference type="Pfam" id="PF02668">
    <property type="entry name" value="TauD"/>
    <property type="match status" value="1"/>
</dbReference>
<keyword evidence="14" id="KW-0805">Transcription regulation</keyword>
<evidence type="ECO:0000256" key="18">
    <source>
        <dbReference type="ARBA" id="ARBA00023242"/>
    </source>
</evidence>
<dbReference type="EMBL" id="HG994582">
    <property type="protein sequence ID" value="CAF2887148.1"/>
    <property type="molecule type" value="Genomic_DNA"/>
</dbReference>
<evidence type="ECO:0000256" key="6">
    <source>
        <dbReference type="ARBA" id="ARBA00016835"/>
    </source>
</evidence>
<evidence type="ECO:0000313" key="24">
    <source>
        <dbReference type="EMBL" id="CAF2887148.1"/>
    </source>
</evidence>
<keyword evidence="12 24" id="KW-0560">Oxidoreductase</keyword>
<reference evidence="24" key="1">
    <citation type="submission" date="2021-02" db="EMBL/GenBank/DDBJ databases">
        <authorList>
            <person name="Bekaert M."/>
        </authorList>
    </citation>
    <scope>NUCLEOTIDE SEQUENCE</scope>
    <source>
        <strain evidence="24">IoA-00</strain>
    </source>
</reference>
<evidence type="ECO:0000256" key="11">
    <source>
        <dbReference type="ARBA" id="ARBA00022964"/>
    </source>
</evidence>
<comment type="similarity">
    <text evidence="4">Belongs to the gamma-BBH/TMLD family.</text>
</comment>
<dbReference type="PANTHER" id="PTHR10696">
    <property type="entry name" value="GAMMA-BUTYROBETAINE HYDROXYLASE-RELATED"/>
    <property type="match status" value="1"/>
</dbReference>
<dbReference type="Gene3D" id="3.30.2020.30">
    <property type="match status" value="1"/>
</dbReference>
<evidence type="ECO:0000256" key="20">
    <source>
        <dbReference type="ARBA" id="ARBA00031778"/>
    </source>
</evidence>
<dbReference type="InterPro" id="IPR010376">
    <property type="entry name" value="GBBH-like_N"/>
</dbReference>
<evidence type="ECO:0000256" key="7">
    <source>
        <dbReference type="ARBA" id="ARBA00022723"/>
    </source>
</evidence>
<dbReference type="GO" id="GO:0043565">
    <property type="term" value="F:sequence-specific DNA binding"/>
    <property type="evidence" value="ECO:0007669"/>
    <property type="project" value="InterPro"/>
</dbReference>
<dbReference type="InterPro" id="IPR050411">
    <property type="entry name" value="AlphaKG_dependent_hydroxylases"/>
</dbReference>
<evidence type="ECO:0000256" key="9">
    <source>
        <dbReference type="ARBA" id="ARBA00022833"/>
    </source>
</evidence>
<dbReference type="GO" id="GO:0050353">
    <property type="term" value="F:trimethyllysine dioxygenase activity"/>
    <property type="evidence" value="ECO:0007669"/>
    <property type="project" value="UniProtKB-EC"/>
</dbReference>
<dbReference type="InterPro" id="IPR013088">
    <property type="entry name" value="Znf_NHR/GATA"/>
</dbReference>
<dbReference type="Gene3D" id="3.30.50.10">
    <property type="entry name" value="Erythroid Transcription Factor GATA-1, subunit A"/>
    <property type="match status" value="1"/>
</dbReference>
<accession>A0A7R8CPM5</accession>
<name>A0A7R8CPM5_LEPSM</name>
<dbReference type="PANTHER" id="PTHR10696:SF51">
    <property type="entry name" value="TRIMETHYLLYSINE DIOXYGENASE, MITOCHONDRIAL"/>
    <property type="match status" value="1"/>
</dbReference>
<dbReference type="InterPro" id="IPR038492">
    <property type="entry name" value="GBBH-like_N_sf"/>
</dbReference>
<dbReference type="SMART" id="SM00399">
    <property type="entry name" value="ZnF_C4"/>
    <property type="match status" value="1"/>
</dbReference>
<dbReference type="GO" id="GO:0005506">
    <property type="term" value="F:iron ion binding"/>
    <property type="evidence" value="ECO:0007669"/>
    <property type="project" value="InterPro"/>
</dbReference>
<evidence type="ECO:0000256" key="16">
    <source>
        <dbReference type="ARBA" id="ARBA00023163"/>
    </source>
</evidence>
<dbReference type="AlphaFoldDB" id="A0A7R8CPM5"/>
<evidence type="ECO:0000256" key="15">
    <source>
        <dbReference type="ARBA" id="ARBA00023125"/>
    </source>
</evidence>
<dbReference type="InterPro" id="IPR003819">
    <property type="entry name" value="TauD/TfdA-like"/>
</dbReference>
<gene>
    <name evidence="24" type="ORF">LSAA_6979</name>
</gene>
<keyword evidence="15" id="KW-0238">DNA-binding</keyword>
<dbReference type="SUPFAM" id="SSF57716">
    <property type="entry name" value="Glucocorticoid receptor-like (DNA-binding domain)"/>
    <property type="match status" value="1"/>
</dbReference>
<keyword evidence="18" id="KW-0539">Nucleus</keyword>
<keyword evidence="16" id="KW-0804">Transcription</keyword>
<evidence type="ECO:0000256" key="3">
    <source>
        <dbReference type="ARBA" id="ARBA00005022"/>
    </source>
</evidence>
<keyword evidence="10" id="KW-0124">Carnitine biosynthesis</keyword>
<evidence type="ECO:0000256" key="19">
    <source>
        <dbReference type="ARBA" id="ARBA00030363"/>
    </source>
</evidence>
<evidence type="ECO:0000256" key="23">
    <source>
        <dbReference type="ARBA" id="ARBA00049334"/>
    </source>
</evidence>
<keyword evidence="11" id="KW-0223">Dioxygenase</keyword>
<organism evidence="24 25">
    <name type="scientific">Lepeophtheirus salmonis</name>
    <name type="common">Salmon louse</name>
    <name type="synonym">Caligus salmonis</name>
    <dbReference type="NCBI Taxonomy" id="72036"/>
    <lineage>
        <taxon>Eukaryota</taxon>
        <taxon>Metazoa</taxon>
        <taxon>Ecdysozoa</taxon>
        <taxon>Arthropoda</taxon>
        <taxon>Crustacea</taxon>
        <taxon>Multicrustacea</taxon>
        <taxon>Hexanauplia</taxon>
        <taxon>Copepoda</taxon>
        <taxon>Siphonostomatoida</taxon>
        <taxon>Caligidae</taxon>
        <taxon>Lepeophtheirus</taxon>
    </lineage>
</organism>
<evidence type="ECO:0000256" key="2">
    <source>
        <dbReference type="ARBA" id="ARBA00001961"/>
    </source>
</evidence>
<dbReference type="EC" id="1.14.11.8" evidence="5"/>
<evidence type="ECO:0000256" key="4">
    <source>
        <dbReference type="ARBA" id="ARBA00008654"/>
    </source>
</evidence>
<dbReference type="GO" id="GO:0005739">
    <property type="term" value="C:mitochondrion"/>
    <property type="evidence" value="ECO:0007669"/>
    <property type="project" value="TreeGrafter"/>
</dbReference>
<protein>
    <recommendedName>
        <fullName evidence="6">Trimethyllysine dioxygenase, mitochondrial</fullName>
        <ecNumber evidence="5">1.14.11.8</ecNumber>
    </recommendedName>
    <alternativeName>
        <fullName evidence="20">Epsilon-trimethyllysine 2-oxoglutarate dioxygenase</fullName>
    </alternativeName>
    <alternativeName>
        <fullName evidence="19">TML hydroxylase</fullName>
    </alternativeName>
    <alternativeName>
        <fullName evidence="21">TML-alpha-ketoglutarate dioxygenase</fullName>
    </alternativeName>
</protein>
<keyword evidence="9" id="KW-0862">Zinc</keyword>
<comment type="cofactor">
    <cofactor evidence="2">
        <name>L-ascorbate</name>
        <dbReference type="ChEBI" id="CHEBI:38290"/>
    </cofactor>
</comment>
<evidence type="ECO:0000313" key="25">
    <source>
        <dbReference type="Proteomes" id="UP000675881"/>
    </source>
</evidence>
<dbReference type="InterPro" id="IPR012776">
    <property type="entry name" value="Trimethyllysine_dOase"/>
</dbReference>
<dbReference type="GO" id="GO:0008270">
    <property type="term" value="F:zinc ion binding"/>
    <property type="evidence" value="ECO:0007669"/>
    <property type="project" value="UniProtKB-KW"/>
</dbReference>
<keyword evidence="7" id="KW-0479">Metal-binding</keyword>
<dbReference type="Pfam" id="PF00105">
    <property type="entry name" value="zf-C4"/>
    <property type="match status" value="1"/>
</dbReference>
<dbReference type="Proteomes" id="UP000675881">
    <property type="component" value="Chromosome 3"/>
</dbReference>
<evidence type="ECO:0000256" key="5">
    <source>
        <dbReference type="ARBA" id="ARBA00012267"/>
    </source>
</evidence>
<dbReference type="OrthoDB" id="5776485at2759"/>
<evidence type="ECO:0000256" key="17">
    <source>
        <dbReference type="ARBA" id="ARBA00023170"/>
    </source>
</evidence>
<evidence type="ECO:0000256" key="13">
    <source>
        <dbReference type="ARBA" id="ARBA00023004"/>
    </source>
</evidence>
<keyword evidence="17" id="KW-0675">Receptor</keyword>
<evidence type="ECO:0000256" key="22">
    <source>
        <dbReference type="ARBA" id="ARBA00046008"/>
    </source>
</evidence>